<sequence>MSAVSISCRRYMPRLPGSSRRQNSACLSDIPTSRKSRGSRRSDPEQWSARARRDAELKARNRTAWDENFGVYSVRKVWCRLLRDGVKVANCTIARLMKAMRLEGVPRGRRIKTSQRDDAMSCPLDRVKRQFQADRPDAFWRGRVFVCLDVVTLRLRCFRARCVRTPYRRLACVGIDTE</sequence>
<dbReference type="InterPro" id="IPR025948">
    <property type="entry name" value="HTH-like_dom"/>
</dbReference>
<accession>A0AAD0J269</accession>
<dbReference type="EMBL" id="CP021067">
    <property type="protein sequence ID" value="AWG29263.1"/>
    <property type="molecule type" value="Genomic_DNA"/>
</dbReference>
<name>A0AAD0J269_9BURK</name>
<feature type="domain" description="HTH-like" evidence="2">
    <location>
        <begin position="54"/>
        <end position="110"/>
    </location>
</feature>
<feature type="compositionally biased region" description="Polar residues" evidence="1">
    <location>
        <begin position="19"/>
        <end position="33"/>
    </location>
</feature>
<dbReference type="Pfam" id="PF13276">
    <property type="entry name" value="HTH_21"/>
    <property type="match status" value="1"/>
</dbReference>
<feature type="region of interest" description="Disordered" evidence="1">
    <location>
        <begin position="14"/>
        <end position="52"/>
    </location>
</feature>
<evidence type="ECO:0000259" key="2">
    <source>
        <dbReference type="Pfam" id="PF13276"/>
    </source>
</evidence>
<dbReference type="AlphaFoldDB" id="A0AAD0J269"/>
<gene>
    <name evidence="3" type="ORF">B9Z07_10600</name>
</gene>
<protein>
    <recommendedName>
        <fullName evidence="2">HTH-like domain-containing protein</fullName>
    </recommendedName>
</protein>
<organism evidence="3 4">
    <name type="scientific">Burkholderia cenocepacia</name>
    <dbReference type="NCBI Taxonomy" id="95486"/>
    <lineage>
        <taxon>Bacteria</taxon>
        <taxon>Pseudomonadati</taxon>
        <taxon>Pseudomonadota</taxon>
        <taxon>Betaproteobacteria</taxon>
        <taxon>Burkholderiales</taxon>
        <taxon>Burkholderiaceae</taxon>
        <taxon>Burkholderia</taxon>
        <taxon>Burkholderia cepacia complex</taxon>
    </lineage>
</organism>
<evidence type="ECO:0000313" key="3">
    <source>
        <dbReference type="EMBL" id="AWG29263.1"/>
    </source>
</evidence>
<reference evidence="3 4" key="1">
    <citation type="submission" date="2017-04" db="EMBL/GenBank/DDBJ databases">
        <title>Complete genome sequence of Burkholderia cenocepacia PC184 Midwest clone.</title>
        <authorList>
            <person name="Mulks M.H."/>
            <person name="Cooper V.S."/>
        </authorList>
    </citation>
    <scope>NUCLEOTIDE SEQUENCE [LARGE SCALE GENOMIC DNA]</scope>
    <source>
        <strain evidence="3 4">PC184 Mulks</strain>
    </source>
</reference>
<dbReference type="Proteomes" id="UP000244809">
    <property type="component" value="Chromosome 1"/>
</dbReference>
<evidence type="ECO:0000256" key="1">
    <source>
        <dbReference type="SAM" id="MobiDB-lite"/>
    </source>
</evidence>
<dbReference type="RefSeq" id="WP_080001129.1">
    <property type="nucleotide sequence ID" value="NZ_JAIZQW010000040.1"/>
</dbReference>
<proteinExistence type="predicted"/>
<evidence type="ECO:0000313" key="4">
    <source>
        <dbReference type="Proteomes" id="UP000244809"/>
    </source>
</evidence>